<feature type="region of interest" description="Disordered" evidence="6">
    <location>
        <begin position="1"/>
        <end position="36"/>
    </location>
</feature>
<feature type="domain" description="AP2/ERF" evidence="7">
    <location>
        <begin position="319"/>
        <end position="380"/>
    </location>
</feature>
<protein>
    <recommendedName>
        <fullName evidence="7">AP2/ERF domain-containing protein</fullName>
    </recommendedName>
</protein>
<dbReference type="AlphaFoldDB" id="A0AAW1QAZ5"/>
<name>A0AAW1QAZ5_9CHLO</name>
<dbReference type="Gene3D" id="3.30.730.10">
    <property type="entry name" value="AP2/ERF domain"/>
    <property type="match status" value="1"/>
</dbReference>
<dbReference type="Proteomes" id="UP001438707">
    <property type="component" value="Unassembled WGS sequence"/>
</dbReference>
<organism evidence="8 9">
    <name type="scientific">Apatococcus lobatus</name>
    <dbReference type="NCBI Taxonomy" id="904363"/>
    <lineage>
        <taxon>Eukaryota</taxon>
        <taxon>Viridiplantae</taxon>
        <taxon>Chlorophyta</taxon>
        <taxon>core chlorophytes</taxon>
        <taxon>Trebouxiophyceae</taxon>
        <taxon>Chlorellales</taxon>
        <taxon>Chlorellaceae</taxon>
        <taxon>Apatococcus</taxon>
    </lineage>
</organism>
<evidence type="ECO:0000256" key="3">
    <source>
        <dbReference type="ARBA" id="ARBA00023125"/>
    </source>
</evidence>
<dbReference type="GO" id="GO:0003700">
    <property type="term" value="F:DNA-binding transcription factor activity"/>
    <property type="evidence" value="ECO:0007669"/>
    <property type="project" value="InterPro"/>
</dbReference>
<evidence type="ECO:0000256" key="1">
    <source>
        <dbReference type="ARBA" id="ARBA00004123"/>
    </source>
</evidence>
<dbReference type="PROSITE" id="PS51032">
    <property type="entry name" value="AP2_ERF"/>
    <property type="match status" value="3"/>
</dbReference>
<comment type="subcellular location">
    <subcellularLocation>
        <location evidence="1">Nucleus</location>
    </subcellularLocation>
</comment>
<dbReference type="EMBL" id="JALJOS010000053">
    <property type="protein sequence ID" value="KAK9818852.1"/>
    <property type="molecule type" value="Genomic_DNA"/>
</dbReference>
<dbReference type="GO" id="GO:0003677">
    <property type="term" value="F:DNA binding"/>
    <property type="evidence" value="ECO:0007669"/>
    <property type="project" value="UniProtKB-KW"/>
</dbReference>
<keyword evidence="3" id="KW-0238">DNA-binding</keyword>
<dbReference type="GO" id="GO:0005634">
    <property type="term" value="C:nucleus"/>
    <property type="evidence" value="ECO:0007669"/>
    <property type="project" value="UniProtKB-SubCell"/>
</dbReference>
<feature type="region of interest" description="Disordered" evidence="6">
    <location>
        <begin position="214"/>
        <end position="240"/>
    </location>
</feature>
<dbReference type="InterPro" id="IPR016177">
    <property type="entry name" value="DNA-bd_dom_sf"/>
</dbReference>
<evidence type="ECO:0000256" key="4">
    <source>
        <dbReference type="ARBA" id="ARBA00023163"/>
    </source>
</evidence>
<gene>
    <name evidence="8" type="ORF">WJX74_000274</name>
</gene>
<accession>A0AAW1QAZ5</accession>
<sequence length="504" mass="55853">MHISATSKGQDDAAERGGGAGRANQKSQSSRGRLWAKEGKNIWRTRIIIAGSERSIGDWDTPEEAAEAYDAVAISLKDGRVPNFSHSEEELRHWRSSDPEAVMAHFKEKARQRHVQNAYDPSSGKYKGISPLSRNSNGEKTYKVRVTINGRECALGEWNTPEGAARAHDAVAINQQDGRAFNFSYGQAEIQRLRSLDTDALVLDLRRQARQSRISKDSAESGRMKGVFSRGEKGEGPSTARISIGNVDTKVGSWATQEEAAKAYDHVAMSLADARPVNFSYSQEKVGRLEASDPHDVVAGLRKEAAKRSLQSKSTASGKLKGAYPQRRDPDGEGPWATRIKMNGHNVAVGDWQTEEAAARAYDHVAISLQTRRALNFEYDKQTMERLRSMPPEEVVAELRKEASQRLIQQEISCGKGTVWLGPTQKWHARLKHGKKDWSLGAWIRRDQAAEAYDQMAIRIGGKIMNDPDRYTADQIADIKALSQDDLACRLQAEAKKANDSASN</sequence>
<evidence type="ECO:0000313" key="8">
    <source>
        <dbReference type="EMBL" id="KAK9818852.1"/>
    </source>
</evidence>
<feature type="compositionally biased region" description="Basic and acidic residues" evidence="6">
    <location>
        <begin position="214"/>
        <end position="223"/>
    </location>
</feature>
<feature type="domain" description="AP2/ERF" evidence="7">
    <location>
        <begin position="125"/>
        <end position="186"/>
    </location>
</feature>
<keyword evidence="9" id="KW-1185">Reference proteome</keyword>
<comment type="caution">
    <text evidence="8">The sequence shown here is derived from an EMBL/GenBank/DDBJ whole genome shotgun (WGS) entry which is preliminary data.</text>
</comment>
<keyword evidence="2" id="KW-0805">Transcription regulation</keyword>
<keyword evidence="4" id="KW-0804">Transcription</keyword>
<dbReference type="InterPro" id="IPR001471">
    <property type="entry name" value="AP2/ERF_dom"/>
</dbReference>
<feature type="region of interest" description="Disordered" evidence="6">
    <location>
        <begin position="111"/>
        <end position="134"/>
    </location>
</feature>
<evidence type="ECO:0000256" key="5">
    <source>
        <dbReference type="ARBA" id="ARBA00023242"/>
    </source>
</evidence>
<dbReference type="SUPFAM" id="SSF54171">
    <property type="entry name" value="DNA-binding domain"/>
    <property type="match status" value="2"/>
</dbReference>
<feature type="domain" description="AP2/ERF" evidence="7">
    <location>
        <begin position="223"/>
        <end position="282"/>
    </location>
</feature>
<reference evidence="8 9" key="1">
    <citation type="journal article" date="2024" name="Nat. Commun.">
        <title>Phylogenomics reveals the evolutionary origins of lichenization in chlorophyte algae.</title>
        <authorList>
            <person name="Puginier C."/>
            <person name="Libourel C."/>
            <person name="Otte J."/>
            <person name="Skaloud P."/>
            <person name="Haon M."/>
            <person name="Grisel S."/>
            <person name="Petersen M."/>
            <person name="Berrin J.G."/>
            <person name="Delaux P.M."/>
            <person name="Dal Grande F."/>
            <person name="Keller J."/>
        </authorList>
    </citation>
    <scope>NUCLEOTIDE SEQUENCE [LARGE SCALE GENOMIC DNA]</scope>
    <source>
        <strain evidence="8 9">SAG 2145</strain>
    </source>
</reference>
<dbReference type="PANTHER" id="PTHR32467:SF252">
    <property type="entry name" value="AP2_ERF DOMAIN-CONTAINING PROTEIN"/>
    <property type="match status" value="1"/>
</dbReference>
<feature type="region of interest" description="Disordered" evidence="6">
    <location>
        <begin position="306"/>
        <end position="335"/>
    </location>
</feature>
<keyword evidence="5" id="KW-0539">Nucleus</keyword>
<evidence type="ECO:0000313" key="9">
    <source>
        <dbReference type="Proteomes" id="UP001438707"/>
    </source>
</evidence>
<proteinExistence type="predicted"/>
<evidence type="ECO:0000256" key="2">
    <source>
        <dbReference type="ARBA" id="ARBA00023015"/>
    </source>
</evidence>
<evidence type="ECO:0000259" key="7">
    <source>
        <dbReference type="PROSITE" id="PS51032"/>
    </source>
</evidence>
<dbReference type="InterPro" id="IPR036955">
    <property type="entry name" value="AP2/ERF_dom_sf"/>
</dbReference>
<evidence type="ECO:0000256" key="6">
    <source>
        <dbReference type="SAM" id="MobiDB-lite"/>
    </source>
</evidence>
<dbReference type="PANTHER" id="PTHR32467">
    <property type="entry name" value="AP2-LIKE ETHYLENE-RESPONSIVE TRANSCRIPTION FACTOR"/>
    <property type="match status" value="1"/>
</dbReference>